<dbReference type="SUPFAM" id="SSF53807">
    <property type="entry name" value="Helical backbone' metal receptor"/>
    <property type="match status" value="1"/>
</dbReference>
<keyword evidence="9" id="KW-1185">Reference proteome</keyword>
<evidence type="ECO:0000256" key="6">
    <source>
        <dbReference type="SAM" id="MobiDB-lite"/>
    </source>
</evidence>
<organism evidence="8 9">
    <name type="scientific">Antarcticimicrobium luteum</name>
    <dbReference type="NCBI Taxonomy" id="2547397"/>
    <lineage>
        <taxon>Bacteria</taxon>
        <taxon>Pseudomonadati</taxon>
        <taxon>Pseudomonadota</taxon>
        <taxon>Alphaproteobacteria</taxon>
        <taxon>Rhodobacterales</taxon>
        <taxon>Paracoccaceae</taxon>
        <taxon>Antarcticimicrobium</taxon>
    </lineage>
</organism>
<dbReference type="GO" id="GO:0046872">
    <property type="term" value="F:metal ion binding"/>
    <property type="evidence" value="ECO:0007669"/>
    <property type="project" value="InterPro"/>
</dbReference>
<keyword evidence="3" id="KW-0813">Transport</keyword>
<dbReference type="InterPro" id="IPR050492">
    <property type="entry name" value="Bact_metal-bind_prot9"/>
</dbReference>
<dbReference type="AlphaFoldDB" id="A0A4R5USW1"/>
<gene>
    <name evidence="8" type="ORF">E1832_18745</name>
</gene>
<comment type="similarity">
    <text evidence="1">Belongs to the bacterial solute-binding protein 9 family.</text>
</comment>
<dbReference type="PANTHER" id="PTHR42953:SF3">
    <property type="entry name" value="HIGH-AFFINITY ZINC UPTAKE SYSTEM PROTEIN ZNUA"/>
    <property type="match status" value="1"/>
</dbReference>
<evidence type="ECO:0000256" key="3">
    <source>
        <dbReference type="ARBA" id="ARBA00022448"/>
    </source>
</evidence>
<accession>A0A4R5USW1</accession>
<dbReference type="PANTHER" id="PTHR42953">
    <property type="entry name" value="HIGH-AFFINITY ZINC UPTAKE SYSTEM PROTEIN ZNUA-RELATED"/>
    <property type="match status" value="1"/>
</dbReference>
<proteinExistence type="inferred from homology"/>
<comment type="caution">
    <text evidence="8">The sequence shown here is derived from an EMBL/GenBank/DDBJ whole genome shotgun (WGS) entry which is preliminary data.</text>
</comment>
<dbReference type="Pfam" id="PF01297">
    <property type="entry name" value="ZnuA"/>
    <property type="match status" value="1"/>
</dbReference>
<sequence length="340" mass="35965">MSKLPLFAACLSLLAGPLRAEVPQVVTDIAPVHALTAQVMDGVGTPELLVRPGQSPHSYALRPSQARALQQADLVIWVGEGLTPWLEKPLTSLAAQGEILELMAAEGTVKLPYRGAEDILAAAEAAQRHDGQDDHGGHGEHAADDGEARDGTHGGEADHEEAGHHHGHGGDDPHAWLDPRNGSVWLDLIAGRLAALDPEHAGIYRANAARGQAGIAAAMNEVAGMLRPMQGVAFVSYHDAFQYFEARFGLTLAGTVTPGDATNPSPAQLARLRDRLEDLEVRCAFAEPQFDTRLLQAAVAGRDIPILELDPLGRAHELGKDLYPALIRDLGAGFAACAGN</sequence>
<dbReference type="OrthoDB" id="7346865at2"/>
<evidence type="ECO:0000256" key="5">
    <source>
        <dbReference type="ARBA" id="ARBA00022906"/>
    </source>
</evidence>
<feature type="chain" id="PRO_5020269863" description="High-affinity zinc uptake system protein ZnuA" evidence="7">
    <location>
        <begin position="21"/>
        <end position="340"/>
    </location>
</feature>
<feature type="compositionally biased region" description="Basic and acidic residues" evidence="6">
    <location>
        <begin position="126"/>
        <end position="175"/>
    </location>
</feature>
<keyword evidence="5" id="KW-0862">Zinc</keyword>
<dbReference type="Proteomes" id="UP000295301">
    <property type="component" value="Unassembled WGS sequence"/>
</dbReference>
<evidence type="ECO:0000313" key="8">
    <source>
        <dbReference type="EMBL" id="TDK42183.1"/>
    </source>
</evidence>
<evidence type="ECO:0000313" key="9">
    <source>
        <dbReference type="Proteomes" id="UP000295301"/>
    </source>
</evidence>
<keyword evidence="5" id="KW-0406">Ion transport</keyword>
<protein>
    <recommendedName>
        <fullName evidence="2">High-affinity zinc uptake system protein ZnuA</fullName>
    </recommendedName>
</protein>
<evidence type="ECO:0000256" key="4">
    <source>
        <dbReference type="ARBA" id="ARBA00022729"/>
    </source>
</evidence>
<evidence type="ECO:0000256" key="2">
    <source>
        <dbReference type="ARBA" id="ARBA00015915"/>
    </source>
</evidence>
<dbReference type="EMBL" id="SMUV01000073">
    <property type="protein sequence ID" value="TDK42183.1"/>
    <property type="molecule type" value="Genomic_DNA"/>
</dbReference>
<dbReference type="GO" id="GO:0006829">
    <property type="term" value="P:zinc ion transport"/>
    <property type="evidence" value="ECO:0007669"/>
    <property type="project" value="UniProtKB-KW"/>
</dbReference>
<dbReference type="RefSeq" id="WP_133361312.1">
    <property type="nucleotide sequence ID" value="NZ_SMUV01000073.1"/>
</dbReference>
<dbReference type="InterPro" id="IPR006127">
    <property type="entry name" value="ZnuA-like"/>
</dbReference>
<reference evidence="8 9" key="1">
    <citation type="submission" date="2019-03" db="EMBL/GenBank/DDBJ databases">
        <title>Ruegeria lutea sp. nov., a novel strain, isolated from marine sediment, the Masan Bay, South Korea.</title>
        <authorList>
            <person name="Kim J."/>
            <person name="Kim D.-Y."/>
            <person name="Lee S.-S."/>
        </authorList>
    </citation>
    <scope>NUCLEOTIDE SEQUENCE [LARGE SCALE GENOMIC DNA]</scope>
    <source>
        <strain evidence="8 9">318-1</strain>
    </source>
</reference>
<evidence type="ECO:0000256" key="1">
    <source>
        <dbReference type="ARBA" id="ARBA00011028"/>
    </source>
</evidence>
<keyword evidence="5" id="KW-0864">Zinc transport</keyword>
<feature type="region of interest" description="Disordered" evidence="6">
    <location>
        <begin position="124"/>
        <end position="175"/>
    </location>
</feature>
<keyword evidence="4 7" id="KW-0732">Signal</keyword>
<name>A0A4R5USW1_9RHOB</name>
<evidence type="ECO:0000256" key="7">
    <source>
        <dbReference type="SAM" id="SignalP"/>
    </source>
</evidence>
<dbReference type="Gene3D" id="3.40.50.1980">
    <property type="entry name" value="Nitrogenase molybdenum iron protein domain"/>
    <property type="match status" value="2"/>
</dbReference>
<feature type="signal peptide" evidence="7">
    <location>
        <begin position="1"/>
        <end position="20"/>
    </location>
</feature>